<feature type="compositionally biased region" description="Polar residues" evidence="2">
    <location>
        <begin position="324"/>
        <end position="340"/>
    </location>
</feature>
<name>A0A376B749_9ASCO</name>
<sequence length="647" mass="73671">MEGTKISFQFPESNLSKANVNFNTIKNYVIPKPQLCNKLLTFKYGNYRIVGYPVNVKAPYYARNSFNFNFVYVFPYDCATTPYEPSIERLGKMFSVLEEQSQILSKAEMDPVYFQVKSNKIKGLDDINTQDKSSPDVCSNTTNEKYNDIINEILGGSPQLCIPDFLTKLYQDLNNYSECLIPIDPGNSIDIKLFPLLAPPTASVSVEDVPITTVNLTKLIDANWDPTMLKIVPYINGVNSIAKIAKISDSDVNLVIECVNHLIYYNCVLILDIFQFSNIYAPTSDISKFLTNPLLANECQKYIITRNTEFLSLDFNKKSSFSQQKPTMRTLHSSSTINSNTKKRLPSISSSSSNFDNKLSTSSLSSTFSKNRNSLDFSVTRDDSNNTILLPTKSCIFDLYRSLSQGKLLKDWYRENIQTLKSNNIDIRRFIVFGITRGLIYRCYSYPLLKNSVELFNVININSEDFKKFMKNKKNKEKKLFSTADIKPDMETFSTLKKQNSGSINSKLTAELRPENIADEILKEVYQKLNSKKQNLENERRITNPLSILHSTRSNSDPSSSAISRERSQKVSRRNKVLFDTISNDSDAGEGSINTETKERDSKDIEILIKCLRNADSMDRICTVLQKDREEVENLLHDISTYSLVNS</sequence>
<dbReference type="PANTHER" id="PTHR12991:SF10">
    <property type="entry name" value="GATOR COMPLEX PROTEIN NPRL2"/>
    <property type="match status" value="1"/>
</dbReference>
<comment type="similarity">
    <text evidence="1">Belongs to the NPR2 family.</text>
</comment>
<feature type="region of interest" description="Disordered" evidence="2">
    <location>
        <begin position="536"/>
        <end position="576"/>
    </location>
</feature>
<evidence type="ECO:0000256" key="1">
    <source>
        <dbReference type="ARBA" id="ARBA00008433"/>
    </source>
</evidence>
<feature type="compositionally biased region" description="Low complexity" evidence="2">
    <location>
        <begin position="347"/>
        <end position="357"/>
    </location>
</feature>
<dbReference type="VEuPathDB" id="FungiDB:SCODWIG_01681"/>
<dbReference type="GO" id="GO:1904262">
    <property type="term" value="P:negative regulation of TORC1 signaling"/>
    <property type="evidence" value="ECO:0007669"/>
    <property type="project" value="TreeGrafter"/>
</dbReference>
<dbReference type="AlphaFoldDB" id="A0A376B749"/>
<dbReference type="EMBL" id="UFAJ01000231">
    <property type="protein sequence ID" value="SSD59920.1"/>
    <property type="molecule type" value="Genomic_DNA"/>
</dbReference>
<evidence type="ECO:0000256" key="2">
    <source>
        <dbReference type="SAM" id="MobiDB-lite"/>
    </source>
</evidence>
<dbReference type="InterPro" id="IPR009348">
    <property type="entry name" value="NPR2-like"/>
</dbReference>
<accession>A0A376B749</accession>
<organism evidence="3 4">
    <name type="scientific">Saccharomycodes ludwigii</name>
    <dbReference type="NCBI Taxonomy" id="36035"/>
    <lineage>
        <taxon>Eukaryota</taxon>
        <taxon>Fungi</taxon>
        <taxon>Dikarya</taxon>
        <taxon>Ascomycota</taxon>
        <taxon>Saccharomycotina</taxon>
        <taxon>Saccharomycetes</taxon>
        <taxon>Saccharomycodales</taxon>
        <taxon>Saccharomycodaceae</taxon>
        <taxon>Saccharomycodes</taxon>
    </lineage>
</organism>
<dbReference type="Proteomes" id="UP000262825">
    <property type="component" value="Unassembled WGS sequence"/>
</dbReference>
<feature type="region of interest" description="Disordered" evidence="2">
    <location>
        <begin position="324"/>
        <end position="357"/>
    </location>
</feature>
<dbReference type="GO" id="GO:0010508">
    <property type="term" value="P:positive regulation of autophagy"/>
    <property type="evidence" value="ECO:0007669"/>
    <property type="project" value="TreeGrafter"/>
</dbReference>
<dbReference type="PANTHER" id="PTHR12991">
    <property type="entry name" value="NITROGEN PERMEASE REGULATOR 2/TUMOR SUPPRESSOR CANDIDATE 4"/>
    <property type="match status" value="1"/>
</dbReference>
<proteinExistence type="inferred from homology"/>
<dbReference type="GO" id="GO:1990130">
    <property type="term" value="C:GATOR1 complex"/>
    <property type="evidence" value="ECO:0007669"/>
    <property type="project" value="TreeGrafter"/>
</dbReference>
<evidence type="ECO:0000313" key="3">
    <source>
        <dbReference type="EMBL" id="SSD59920.1"/>
    </source>
</evidence>
<feature type="compositionally biased region" description="Polar residues" evidence="2">
    <location>
        <begin position="544"/>
        <end position="563"/>
    </location>
</feature>
<dbReference type="GO" id="GO:0005774">
    <property type="term" value="C:vacuolar membrane"/>
    <property type="evidence" value="ECO:0007669"/>
    <property type="project" value="TreeGrafter"/>
</dbReference>
<dbReference type="GO" id="GO:0005096">
    <property type="term" value="F:GTPase activator activity"/>
    <property type="evidence" value="ECO:0007669"/>
    <property type="project" value="TreeGrafter"/>
</dbReference>
<dbReference type="Pfam" id="PF06218">
    <property type="entry name" value="NPR2"/>
    <property type="match status" value="1"/>
</dbReference>
<gene>
    <name evidence="3" type="ORF">SCODWIG_01681</name>
</gene>
<keyword evidence="4" id="KW-1185">Reference proteome</keyword>
<protein>
    <submittedName>
        <fullName evidence="3">Related to Nitrogen permease regulator 2</fullName>
    </submittedName>
</protein>
<reference evidence="4" key="1">
    <citation type="submission" date="2018-06" db="EMBL/GenBank/DDBJ databases">
        <authorList>
            <person name="Guldener U."/>
        </authorList>
    </citation>
    <scope>NUCLEOTIDE SEQUENCE [LARGE SCALE GENOMIC DNA]</scope>
    <source>
        <strain evidence="4">UTAD17</strain>
    </source>
</reference>
<evidence type="ECO:0000313" key="4">
    <source>
        <dbReference type="Proteomes" id="UP000262825"/>
    </source>
</evidence>